<evidence type="ECO:0000256" key="2">
    <source>
        <dbReference type="ARBA" id="ARBA00022801"/>
    </source>
</evidence>
<evidence type="ECO:0000313" key="8">
    <source>
        <dbReference type="Proteomes" id="UP000009097"/>
    </source>
</evidence>
<dbReference type="GO" id="GO:0005737">
    <property type="term" value="C:cytoplasm"/>
    <property type="evidence" value="ECO:0007669"/>
    <property type="project" value="TreeGrafter"/>
</dbReference>
<dbReference type="SMART" id="SM00640">
    <property type="entry name" value="Glyco_32"/>
    <property type="match status" value="1"/>
</dbReference>
<dbReference type="Pfam" id="PF00251">
    <property type="entry name" value="Glyco_hydro_32N"/>
    <property type="match status" value="1"/>
</dbReference>
<keyword evidence="2 4" id="KW-0378">Hydrolase</keyword>
<feature type="domain" description="Glycosyl hydrolase family 32 N-terminal" evidence="5">
    <location>
        <begin position="76"/>
        <end position="427"/>
    </location>
</feature>
<dbReference type="GO" id="GO:0004575">
    <property type="term" value="F:sucrose alpha-glucosidase activity"/>
    <property type="evidence" value="ECO:0007669"/>
    <property type="project" value="TreeGrafter"/>
</dbReference>
<dbReference type="Gene3D" id="2.60.120.560">
    <property type="entry name" value="Exo-inulinase, domain 1"/>
    <property type="match status" value="1"/>
</dbReference>
<dbReference type="SUPFAM" id="SSF49899">
    <property type="entry name" value="Concanavalin A-like lectins/glucanases"/>
    <property type="match status" value="1"/>
</dbReference>
<evidence type="ECO:0000256" key="4">
    <source>
        <dbReference type="RuleBase" id="RU362110"/>
    </source>
</evidence>
<evidence type="ECO:0000313" key="7">
    <source>
        <dbReference type="EMBL" id="KNB20655.1"/>
    </source>
</evidence>
<dbReference type="EMBL" id="DS231754">
    <property type="protein sequence ID" value="KNB20655.1"/>
    <property type="molecule type" value="Genomic_DNA"/>
</dbReference>
<dbReference type="Proteomes" id="UP000009097">
    <property type="component" value="Unassembled WGS sequence"/>
</dbReference>
<dbReference type="InterPro" id="IPR013148">
    <property type="entry name" value="Glyco_hydro_32_N"/>
</dbReference>
<dbReference type="SUPFAM" id="SSF75005">
    <property type="entry name" value="Arabinanase/levansucrase/invertase"/>
    <property type="match status" value="1"/>
</dbReference>
<dbReference type="OrthoDB" id="202537at2759"/>
<evidence type="ECO:0000259" key="6">
    <source>
        <dbReference type="Pfam" id="PF08244"/>
    </source>
</evidence>
<dbReference type="Gene3D" id="2.115.10.20">
    <property type="entry name" value="Glycosyl hydrolase domain, family 43"/>
    <property type="match status" value="1"/>
</dbReference>
<name>A0A0J9WDD8_FUSO4</name>
<dbReference type="PANTHER" id="PTHR42800">
    <property type="entry name" value="EXOINULINASE INUD (AFU_ORTHOLOGUE AFUA_5G00480)"/>
    <property type="match status" value="1"/>
</dbReference>
<sequence length="666" mass="73801">MATLDSPILVQLSSKRHVYETVVYGASYNTPSTTSHDDVLHGQDPFATVKASDCTATSTPGSQNENAHHRWRPRYHLMPPTGWLNDPCAPGYDPVHDAYHVGFQWNPKKPEWGDISWGSALSKDLVSWEVSGCPSIQPSKKHDGEAGVFTGCWSPVPSAPDRSTAFYTSARVLPIHHTIPYNWGSEAICIATSNDAGRTWQRGHAPTILKGPPRHLQVTGWRDPYVAKWPSLSRVLGDRSDRALFGIVSGGIRGIGPAIFLYSLEQYDLAAWNFLSVLTIATTSQREHPSQWEPDYGANWEVVNFLSLPDPDDQAISHEVLIIGVEGRKQFTVKTSGRHRHSKFRRDHGQMWVSGTLTKTSAGMQMQFRSGGALDYGAIYAVNSFHDPRSNQQVAFGWIVEEDLSAELKGTQGWAGLLSVPRVVRLSRICHVVHALKSDLTSIKSCDVVPEGKPQRRLLFPTKSPPTYTITTLCALPDPRLNKLRQSERLLGPITDHTLPEALGSLEFPLGCSCWELDVSFDIGNDVQSIGFAISHTKDSELRTVVSFSPDSETLKITRAKSTNMTDICVADEEAPHTLFSTLSPGTAAEAEPFPSQEPLRLNVFFDVSCLELFANKRTAITTRVYPESMACYNIQPFVVKKGERPWSGQLLDCTAWELKTSCYEV</sequence>
<dbReference type="InterPro" id="IPR001362">
    <property type="entry name" value="Glyco_hydro_32"/>
</dbReference>
<dbReference type="InterPro" id="IPR013189">
    <property type="entry name" value="Glyco_hydro_32_C"/>
</dbReference>
<gene>
    <name evidence="7" type="ORF">FOXG_17623</name>
</gene>
<dbReference type="InterPro" id="IPR023296">
    <property type="entry name" value="Glyco_hydro_beta-prop_sf"/>
</dbReference>
<dbReference type="CDD" id="cd18621">
    <property type="entry name" value="GH32_XdINV-like"/>
    <property type="match status" value="1"/>
</dbReference>
<reference evidence="7" key="2">
    <citation type="journal article" date="2010" name="Nature">
        <title>Comparative genomics reveals mobile pathogenicity chromosomes in Fusarium.</title>
        <authorList>
            <person name="Ma L.J."/>
            <person name="van der Does H.C."/>
            <person name="Borkovich K.A."/>
            <person name="Coleman J.J."/>
            <person name="Daboussi M.J."/>
            <person name="Di Pietro A."/>
            <person name="Dufresne M."/>
            <person name="Freitag M."/>
            <person name="Grabherr M."/>
            <person name="Henrissat B."/>
            <person name="Houterman P.M."/>
            <person name="Kang S."/>
            <person name="Shim W.B."/>
            <person name="Woloshuk C."/>
            <person name="Xie X."/>
            <person name="Xu J.R."/>
            <person name="Antoniw J."/>
            <person name="Baker S.E."/>
            <person name="Bluhm B.H."/>
            <person name="Breakspear A."/>
            <person name="Brown D.W."/>
            <person name="Butchko R.A."/>
            <person name="Chapman S."/>
            <person name="Coulson R."/>
            <person name="Coutinho P.M."/>
            <person name="Danchin E.G."/>
            <person name="Diener A."/>
            <person name="Gale L.R."/>
            <person name="Gardiner D.M."/>
            <person name="Goff S."/>
            <person name="Hammond-Kosack K.E."/>
            <person name="Hilburn K."/>
            <person name="Hua-Van A."/>
            <person name="Jonkers W."/>
            <person name="Kazan K."/>
            <person name="Kodira C.D."/>
            <person name="Koehrsen M."/>
            <person name="Kumar L."/>
            <person name="Lee Y.H."/>
            <person name="Li L."/>
            <person name="Manners J.M."/>
            <person name="Miranda-Saavedra D."/>
            <person name="Mukherjee M."/>
            <person name="Park G."/>
            <person name="Park J."/>
            <person name="Park S.Y."/>
            <person name="Proctor R.H."/>
            <person name="Regev A."/>
            <person name="Ruiz-Roldan M.C."/>
            <person name="Sain D."/>
            <person name="Sakthikumar S."/>
            <person name="Sykes S."/>
            <person name="Schwartz D.C."/>
            <person name="Turgeon B.G."/>
            <person name="Wapinski I."/>
            <person name="Yoder O."/>
            <person name="Young S."/>
            <person name="Zeng Q."/>
            <person name="Zhou S."/>
            <person name="Galagan J."/>
            <person name="Cuomo C.A."/>
            <person name="Kistler H.C."/>
            <person name="Rep M."/>
        </authorList>
    </citation>
    <scope>NUCLEOTIDE SEQUENCE [LARGE SCALE GENOMIC DNA]</scope>
    <source>
        <strain evidence="7">4287</strain>
    </source>
</reference>
<dbReference type="AlphaFoldDB" id="A0A0J9WDD8"/>
<feature type="domain" description="Glycosyl hydrolase family 32 C-terminal" evidence="6">
    <location>
        <begin position="505"/>
        <end position="657"/>
    </location>
</feature>
<dbReference type="GO" id="GO:0005987">
    <property type="term" value="P:sucrose catabolic process"/>
    <property type="evidence" value="ECO:0007669"/>
    <property type="project" value="TreeGrafter"/>
</dbReference>
<keyword evidence="3 4" id="KW-0326">Glycosidase</keyword>
<accession>A0A0J9WDD8</accession>
<proteinExistence type="inferred from homology"/>
<evidence type="ECO:0000256" key="3">
    <source>
        <dbReference type="ARBA" id="ARBA00023295"/>
    </source>
</evidence>
<protein>
    <recommendedName>
        <fullName evidence="9">Sucrose-6-phosphate hydrolase</fullName>
    </recommendedName>
</protein>
<evidence type="ECO:0008006" key="9">
    <source>
        <dbReference type="Google" id="ProtNLM"/>
    </source>
</evidence>
<dbReference type="VEuPathDB" id="FungiDB:FOXG_17623"/>
<dbReference type="KEGG" id="fox:FOXG_17623"/>
<evidence type="ECO:0000259" key="5">
    <source>
        <dbReference type="Pfam" id="PF00251"/>
    </source>
</evidence>
<evidence type="ECO:0000256" key="1">
    <source>
        <dbReference type="ARBA" id="ARBA00009902"/>
    </source>
</evidence>
<reference evidence="7" key="1">
    <citation type="submission" date="2007-04" db="EMBL/GenBank/DDBJ databases">
        <authorList>
            <consortium name="The Broad Institute Genome Sequencing Platform"/>
            <person name="Birren B."/>
            <person name="Lander E."/>
            <person name="Galagan J."/>
            <person name="Nusbaum C."/>
            <person name="Devon K."/>
            <person name="Ma L.-J."/>
            <person name="Jaffe D."/>
            <person name="Butler J."/>
            <person name="Alvarez P."/>
            <person name="Gnerre S."/>
            <person name="Grabherr M."/>
            <person name="Kleber M."/>
            <person name="Mauceli E."/>
            <person name="Brockman W."/>
            <person name="MacCallum I.A."/>
            <person name="Young S."/>
            <person name="LaButti K."/>
            <person name="DeCaprio D."/>
            <person name="Crawford M."/>
            <person name="Koehrsen M."/>
            <person name="Engels R."/>
            <person name="Montgomery P."/>
            <person name="Pearson M."/>
            <person name="Howarth C."/>
            <person name="Larson L."/>
            <person name="White J."/>
            <person name="O'Leary S."/>
            <person name="Kodira C."/>
            <person name="Zeng Q."/>
            <person name="Yandava C."/>
            <person name="Alvarado L."/>
            <person name="Kistler C."/>
            <person name="Shim W.-B."/>
            <person name="Kang S."/>
            <person name="Woloshuk C."/>
        </authorList>
    </citation>
    <scope>NUCLEOTIDE SEQUENCE</scope>
    <source>
        <strain evidence="7">4287</strain>
    </source>
</reference>
<organism evidence="7 8">
    <name type="scientific">Fusarium oxysporum f. sp. lycopersici (strain 4287 / CBS 123668 / FGSC 9935 / NRRL 34936)</name>
    <name type="common">Fusarium vascular wilt of tomato</name>
    <dbReference type="NCBI Taxonomy" id="426428"/>
    <lineage>
        <taxon>Eukaryota</taxon>
        <taxon>Fungi</taxon>
        <taxon>Dikarya</taxon>
        <taxon>Ascomycota</taxon>
        <taxon>Pezizomycotina</taxon>
        <taxon>Sordariomycetes</taxon>
        <taxon>Hypocreomycetidae</taxon>
        <taxon>Hypocreales</taxon>
        <taxon>Nectriaceae</taxon>
        <taxon>Fusarium</taxon>
        <taxon>Fusarium oxysporum species complex</taxon>
    </lineage>
</organism>
<dbReference type="GeneID" id="28958368"/>
<dbReference type="PANTHER" id="PTHR42800:SF3">
    <property type="entry name" value="GLYCOSYL HYDROLASE FAMILY 32 N-TERMINAL DOMAIN-CONTAINING PROTEIN"/>
    <property type="match status" value="1"/>
</dbReference>
<dbReference type="InterPro" id="IPR013320">
    <property type="entry name" value="ConA-like_dom_sf"/>
</dbReference>
<dbReference type="RefSeq" id="XP_018258700.1">
    <property type="nucleotide sequence ID" value="XM_018397630.1"/>
</dbReference>
<dbReference type="Pfam" id="PF08244">
    <property type="entry name" value="Glyco_hydro_32C"/>
    <property type="match status" value="1"/>
</dbReference>
<comment type="similarity">
    <text evidence="1 4">Belongs to the glycosyl hydrolase 32 family.</text>
</comment>